<feature type="transmembrane region" description="Helical" evidence="1">
    <location>
        <begin position="348"/>
        <end position="372"/>
    </location>
</feature>
<evidence type="ECO:0000313" key="4">
    <source>
        <dbReference type="Proteomes" id="UP000007151"/>
    </source>
</evidence>
<sequence>MFRYAFILFVLCVTAQAKSENKKRSASPHIPIRHSYSEYQNNVAIPIPQPVPVSVPRPVPVSVPVAVPVDSPRPVPVSVPQPVAQVIARPVAVPVDRPVAVPVSQPVPVTITQGVGIPVPQPYAVSVPAPVPVGVPQPVAVPVVAQAVGIGLAGSGIGIGGISGVGLGGLSSGISIGGLSSGIGVSGISSGVALGGYSSSIAHGIGSRILAPVSISHPIITSGSGYASGYGGGYSSSDLPNSASLSPFQLYSIFGLASCLAALNVLPSHWSLQDTDVIFSYAVIVIVAIVHAIALFLSTLMMIGVLKEKANLIKPWVILTSLQVFVDVLIFVFWTTLSMIHHYGDGDLLMFVLEFMGLMIRFYMLMIVSSYYKKLDEATSEEVQKLRNITNHESWYNAA</sequence>
<protein>
    <submittedName>
        <fullName evidence="3">Cuticle protein CPG39</fullName>
    </submittedName>
</protein>
<keyword evidence="2" id="KW-0732">Signal</keyword>
<name>A0A212EVN3_DANPL</name>
<keyword evidence="1" id="KW-0472">Membrane</keyword>
<dbReference type="InParanoid" id="A0A212EVN3"/>
<proteinExistence type="predicted"/>
<reference evidence="3 4" key="1">
    <citation type="journal article" date="2011" name="Cell">
        <title>The monarch butterfly genome yields insights into long-distance migration.</title>
        <authorList>
            <person name="Zhan S."/>
            <person name="Merlin C."/>
            <person name="Boore J.L."/>
            <person name="Reppert S.M."/>
        </authorList>
    </citation>
    <scope>NUCLEOTIDE SEQUENCE [LARGE SCALE GENOMIC DNA]</scope>
    <source>
        <strain evidence="3">F-2</strain>
    </source>
</reference>
<evidence type="ECO:0000256" key="1">
    <source>
        <dbReference type="SAM" id="Phobius"/>
    </source>
</evidence>
<feature type="chain" id="PRO_5012645766" evidence="2">
    <location>
        <begin position="18"/>
        <end position="399"/>
    </location>
</feature>
<keyword evidence="4" id="KW-1185">Reference proteome</keyword>
<keyword evidence="1" id="KW-0812">Transmembrane</keyword>
<gene>
    <name evidence="3" type="ORF">KGM_205457</name>
</gene>
<feature type="transmembrane region" description="Helical" evidence="1">
    <location>
        <begin position="278"/>
        <end position="304"/>
    </location>
</feature>
<dbReference type="InterPro" id="IPR031720">
    <property type="entry name" value="DUF4728"/>
</dbReference>
<dbReference type="EMBL" id="AGBW02012171">
    <property type="protein sequence ID" value="OWR45539.1"/>
    <property type="molecule type" value="Genomic_DNA"/>
</dbReference>
<dbReference type="AlphaFoldDB" id="A0A212EVN3"/>
<feature type="transmembrane region" description="Helical" evidence="1">
    <location>
        <begin position="316"/>
        <end position="336"/>
    </location>
</feature>
<dbReference type="KEGG" id="dpl:KGM_205457"/>
<dbReference type="PANTHER" id="PTHR36694:SF11">
    <property type="entry name" value="LP21121P-RELATED"/>
    <property type="match status" value="1"/>
</dbReference>
<dbReference type="Pfam" id="PF15860">
    <property type="entry name" value="DUF4728"/>
    <property type="match status" value="1"/>
</dbReference>
<accession>A0A212EVN3</accession>
<evidence type="ECO:0000313" key="3">
    <source>
        <dbReference type="EMBL" id="OWR45539.1"/>
    </source>
</evidence>
<dbReference type="Proteomes" id="UP000007151">
    <property type="component" value="Unassembled WGS sequence"/>
</dbReference>
<evidence type="ECO:0000256" key="2">
    <source>
        <dbReference type="SAM" id="SignalP"/>
    </source>
</evidence>
<organism evidence="3 4">
    <name type="scientific">Danaus plexippus plexippus</name>
    <dbReference type="NCBI Taxonomy" id="278856"/>
    <lineage>
        <taxon>Eukaryota</taxon>
        <taxon>Metazoa</taxon>
        <taxon>Ecdysozoa</taxon>
        <taxon>Arthropoda</taxon>
        <taxon>Hexapoda</taxon>
        <taxon>Insecta</taxon>
        <taxon>Pterygota</taxon>
        <taxon>Neoptera</taxon>
        <taxon>Endopterygota</taxon>
        <taxon>Lepidoptera</taxon>
        <taxon>Glossata</taxon>
        <taxon>Ditrysia</taxon>
        <taxon>Papilionoidea</taxon>
        <taxon>Nymphalidae</taxon>
        <taxon>Danainae</taxon>
        <taxon>Danaini</taxon>
        <taxon>Danaina</taxon>
        <taxon>Danaus</taxon>
        <taxon>Danaus</taxon>
    </lineage>
</organism>
<dbReference type="PANTHER" id="PTHR36694">
    <property type="entry name" value="PASIFLORA 1, ISOFORM A-RELATED"/>
    <property type="match status" value="1"/>
</dbReference>
<feature type="signal peptide" evidence="2">
    <location>
        <begin position="1"/>
        <end position="17"/>
    </location>
</feature>
<dbReference type="eggNOG" id="ENOG502SNED">
    <property type="taxonomic scope" value="Eukaryota"/>
</dbReference>
<keyword evidence="1" id="KW-1133">Transmembrane helix</keyword>
<comment type="caution">
    <text evidence="3">The sequence shown here is derived from an EMBL/GenBank/DDBJ whole genome shotgun (WGS) entry which is preliminary data.</text>
</comment>